<dbReference type="STRING" id="589385.SAMN05421504_10385"/>
<evidence type="ECO:0000313" key="2">
    <source>
        <dbReference type="EMBL" id="SDX55264.1"/>
    </source>
</evidence>
<protein>
    <submittedName>
        <fullName evidence="2">Uncharacterized protein</fullName>
    </submittedName>
</protein>
<sequence>MGGAFIYLGRMKGAFIYLGCMEGAFIQQGRMRGALIRRALYEGSLHTGSRKPKAHPRESSQRPKGVTAAGMGTSTQRPR</sequence>
<proteinExistence type="predicted"/>
<dbReference type="Proteomes" id="UP000199515">
    <property type="component" value="Unassembled WGS sequence"/>
</dbReference>
<evidence type="ECO:0000256" key="1">
    <source>
        <dbReference type="SAM" id="MobiDB-lite"/>
    </source>
</evidence>
<name>A0A1H3CNW0_9PSEU</name>
<keyword evidence="3" id="KW-1185">Reference proteome</keyword>
<feature type="region of interest" description="Disordered" evidence="1">
    <location>
        <begin position="45"/>
        <end position="79"/>
    </location>
</feature>
<dbReference type="EMBL" id="FNON01000003">
    <property type="protein sequence ID" value="SDX55264.1"/>
    <property type="molecule type" value="Genomic_DNA"/>
</dbReference>
<gene>
    <name evidence="2" type="ORF">SAMN05421504_10385</name>
</gene>
<evidence type="ECO:0000313" key="3">
    <source>
        <dbReference type="Proteomes" id="UP000199515"/>
    </source>
</evidence>
<organism evidence="2 3">
    <name type="scientific">Amycolatopsis xylanica</name>
    <dbReference type="NCBI Taxonomy" id="589385"/>
    <lineage>
        <taxon>Bacteria</taxon>
        <taxon>Bacillati</taxon>
        <taxon>Actinomycetota</taxon>
        <taxon>Actinomycetes</taxon>
        <taxon>Pseudonocardiales</taxon>
        <taxon>Pseudonocardiaceae</taxon>
        <taxon>Amycolatopsis</taxon>
    </lineage>
</organism>
<accession>A0A1H3CNW0</accession>
<dbReference type="AlphaFoldDB" id="A0A1H3CNW0"/>
<reference evidence="2 3" key="1">
    <citation type="submission" date="2016-10" db="EMBL/GenBank/DDBJ databases">
        <authorList>
            <person name="de Groot N.N."/>
        </authorList>
    </citation>
    <scope>NUCLEOTIDE SEQUENCE [LARGE SCALE GENOMIC DNA]</scope>
    <source>
        <strain evidence="2 3">CPCC 202699</strain>
    </source>
</reference>